<evidence type="ECO:0000313" key="2">
    <source>
        <dbReference type="Proteomes" id="UP001230649"/>
    </source>
</evidence>
<organism evidence="1 2">
    <name type="scientific">Naganishia adeliensis</name>
    <dbReference type="NCBI Taxonomy" id="92952"/>
    <lineage>
        <taxon>Eukaryota</taxon>
        <taxon>Fungi</taxon>
        <taxon>Dikarya</taxon>
        <taxon>Basidiomycota</taxon>
        <taxon>Agaricomycotina</taxon>
        <taxon>Tremellomycetes</taxon>
        <taxon>Filobasidiales</taxon>
        <taxon>Filobasidiaceae</taxon>
        <taxon>Naganishia</taxon>
    </lineage>
</organism>
<keyword evidence="2" id="KW-1185">Reference proteome</keyword>
<proteinExistence type="predicted"/>
<dbReference type="Proteomes" id="UP001230649">
    <property type="component" value="Unassembled WGS sequence"/>
</dbReference>
<evidence type="ECO:0000313" key="1">
    <source>
        <dbReference type="EMBL" id="KAJ9117297.1"/>
    </source>
</evidence>
<protein>
    <submittedName>
        <fullName evidence="1">Uncharacterized protein</fullName>
    </submittedName>
</protein>
<reference evidence="1" key="1">
    <citation type="submission" date="2023-04" db="EMBL/GenBank/DDBJ databases">
        <title>Draft Genome sequencing of Naganishia species isolated from polar environments using Oxford Nanopore Technology.</title>
        <authorList>
            <person name="Leo P."/>
            <person name="Venkateswaran K."/>
        </authorList>
    </citation>
    <scope>NUCLEOTIDE SEQUENCE</scope>
    <source>
        <strain evidence="1">MNA-CCFEE 5262</strain>
    </source>
</reference>
<sequence>MQTPASTTSTLVQDGEISGIFNKFWKEANEIVDSADIPSANKLDGLRARWSTAKEEVKPLFGQQGQLWNADSLETVKFRTVTKGGQRRRGSAMLTLLDNAKKQEFTLTLLNVSKDIGNFLALRGPSGLVTDLHVELCAHFDNVNRTKAESSGAYALGPAGSMMSGKQSLSAHSAAHSSRSSPINAVSVAQAARPSDQPGRIVFREDVAEHFSGFWEKVFNAGESDGTRSTAKVDSIRAEMVAGLIQLIAADDQIVWGEGSYRVSRLSTLRQV</sequence>
<gene>
    <name evidence="1" type="ORF">QFC20_000444</name>
</gene>
<dbReference type="EMBL" id="JASBWS010000002">
    <property type="protein sequence ID" value="KAJ9117297.1"/>
    <property type="molecule type" value="Genomic_DNA"/>
</dbReference>
<name>A0ACC2X1Z5_9TREE</name>
<accession>A0ACC2X1Z5</accession>
<comment type="caution">
    <text evidence="1">The sequence shown here is derived from an EMBL/GenBank/DDBJ whole genome shotgun (WGS) entry which is preliminary data.</text>
</comment>